<feature type="chain" id="PRO_5031141833" evidence="1">
    <location>
        <begin position="26"/>
        <end position="301"/>
    </location>
</feature>
<keyword evidence="1" id="KW-0732">Signal</keyword>
<sequence length="301" mass="34083">MGKLKFSLSFIMLWIALCPTLIVNAAQPEAKESVGLAELEPIVLPKPPFQYYVSKFADAGPKSKKTVKLSLTKKSVKNLPFDQSFEDYALFADKEYTVPNSYRSIAGNLPEGTPTEYRGEMLVRAIKGKNGVFLIYGRDFGENRYLVAMDKSMTKVLYAYDFINYAYAPKYLKADYDYIYEQIQWAYEEDGILYVSNSHRTYAKSSKGMNGYVTAIRLSDNKTLWRSASLVGNARSFEVVGDVILSGYGFTAEKDYLYQIDKRTGKTLDRVALKDGPDYIGKQGNEIVVYGYSVVTRFQLK</sequence>
<evidence type="ECO:0000256" key="1">
    <source>
        <dbReference type="SAM" id="SignalP"/>
    </source>
</evidence>
<dbReference type="KEGG" id="cheb:HH215_02355"/>
<dbReference type="SUPFAM" id="SSF50998">
    <property type="entry name" value="Quinoprotein alcohol dehydrogenase-like"/>
    <property type="match status" value="1"/>
</dbReference>
<proteinExistence type="predicted"/>
<reference evidence="2 3" key="1">
    <citation type="submission" date="2020-04" db="EMBL/GenBank/DDBJ databases">
        <title>Genome sequencing of novel species.</title>
        <authorList>
            <person name="Heo J."/>
            <person name="Kim S.-J."/>
            <person name="Kim J.-S."/>
            <person name="Hong S.-B."/>
            <person name="Kwon S.-W."/>
        </authorList>
    </citation>
    <scope>NUCLEOTIDE SEQUENCE [LARGE SCALE GENOMIC DNA]</scope>
    <source>
        <strain evidence="2 3">MFER-1</strain>
    </source>
</reference>
<feature type="signal peptide" evidence="1">
    <location>
        <begin position="1"/>
        <end position="25"/>
    </location>
</feature>
<dbReference type="AlphaFoldDB" id="A0A7Z2VFI6"/>
<organism evidence="2 3">
    <name type="scientific">Cohnella herbarum</name>
    <dbReference type="NCBI Taxonomy" id="2728023"/>
    <lineage>
        <taxon>Bacteria</taxon>
        <taxon>Bacillati</taxon>
        <taxon>Bacillota</taxon>
        <taxon>Bacilli</taxon>
        <taxon>Bacillales</taxon>
        <taxon>Paenibacillaceae</taxon>
        <taxon>Cohnella</taxon>
    </lineage>
</organism>
<accession>A0A7Z2VFI6</accession>
<dbReference type="EMBL" id="CP051680">
    <property type="protein sequence ID" value="QJD82134.1"/>
    <property type="molecule type" value="Genomic_DNA"/>
</dbReference>
<evidence type="ECO:0000313" key="3">
    <source>
        <dbReference type="Proteomes" id="UP000502248"/>
    </source>
</evidence>
<dbReference type="RefSeq" id="WP_169278437.1">
    <property type="nucleotide sequence ID" value="NZ_CP051680.1"/>
</dbReference>
<name>A0A7Z2VFI6_9BACL</name>
<protein>
    <submittedName>
        <fullName evidence="2">Uncharacterized protein</fullName>
    </submittedName>
</protein>
<gene>
    <name evidence="2" type="ORF">HH215_02355</name>
</gene>
<keyword evidence="3" id="KW-1185">Reference proteome</keyword>
<dbReference type="Proteomes" id="UP000502248">
    <property type="component" value="Chromosome"/>
</dbReference>
<dbReference type="InterPro" id="IPR011047">
    <property type="entry name" value="Quinoprotein_ADH-like_sf"/>
</dbReference>
<evidence type="ECO:0000313" key="2">
    <source>
        <dbReference type="EMBL" id="QJD82134.1"/>
    </source>
</evidence>